<dbReference type="Gene3D" id="2.170.270.10">
    <property type="entry name" value="SET domain"/>
    <property type="match status" value="1"/>
</dbReference>
<dbReference type="SUPFAM" id="SSF82199">
    <property type="entry name" value="SET domain"/>
    <property type="match status" value="1"/>
</dbReference>
<dbReference type="VEuPathDB" id="FungiDB:SeMB42_g02126"/>
<proteinExistence type="predicted"/>
<accession>A0A507DGR0</accession>
<dbReference type="AlphaFoldDB" id="A0A507DGR0"/>
<keyword evidence="4" id="KW-1185">Reference proteome</keyword>
<dbReference type="SMART" id="SM00317">
    <property type="entry name" value="SET"/>
    <property type="match status" value="1"/>
</dbReference>
<feature type="region of interest" description="Disordered" evidence="1">
    <location>
        <begin position="165"/>
        <end position="196"/>
    </location>
</feature>
<evidence type="ECO:0000256" key="1">
    <source>
        <dbReference type="SAM" id="MobiDB-lite"/>
    </source>
</evidence>
<feature type="domain" description="SET" evidence="2">
    <location>
        <begin position="5"/>
        <end position="116"/>
    </location>
</feature>
<dbReference type="Proteomes" id="UP000317494">
    <property type="component" value="Unassembled WGS sequence"/>
</dbReference>
<evidence type="ECO:0000259" key="2">
    <source>
        <dbReference type="PROSITE" id="PS50280"/>
    </source>
</evidence>
<gene>
    <name evidence="3" type="ORF">SeMB42_g02126</name>
</gene>
<sequence length="196" mass="22609">MPIAEQHELSASPYPTRVEKVSYGHALVASRNLEAGTIVEKFVGPDVMYETLSDVDKTYVLNYQPMGCSEWKWLLPQSNARYTNHSCDPNSIITNDQHLKTIKPVKEGEQITFVYNVGSDEDWWDPLWSFKWLFRFSYYNQSYKRRAPCLPQNCACWATLTMNQKNSRPTPSTGAWPPDLLRKPYGKLSKHSHQSS</sequence>
<evidence type="ECO:0000313" key="4">
    <source>
        <dbReference type="Proteomes" id="UP000317494"/>
    </source>
</evidence>
<dbReference type="EMBL" id="QEAN01000062">
    <property type="protein sequence ID" value="TPX50803.1"/>
    <property type="molecule type" value="Genomic_DNA"/>
</dbReference>
<dbReference type="Pfam" id="PF00856">
    <property type="entry name" value="SET"/>
    <property type="match status" value="1"/>
</dbReference>
<evidence type="ECO:0000313" key="3">
    <source>
        <dbReference type="EMBL" id="TPX50803.1"/>
    </source>
</evidence>
<feature type="compositionally biased region" description="Basic residues" evidence="1">
    <location>
        <begin position="184"/>
        <end position="196"/>
    </location>
</feature>
<organism evidence="3 4">
    <name type="scientific">Synchytrium endobioticum</name>
    <dbReference type="NCBI Taxonomy" id="286115"/>
    <lineage>
        <taxon>Eukaryota</taxon>
        <taxon>Fungi</taxon>
        <taxon>Fungi incertae sedis</taxon>
        <taxon>Chytridiomycota</taxon>
        <taxon>Chytridiomycota incertae sedis</taxon>
        <taxon>Chytridiomycetes</taxon>
        <taxon>Synchytriales</taxon>
        <taxon>Synchytriaceae</taxon>
        <taxon>Synchytrium</taxon>
    </lineage>
</organism>
<name>A0A507DGR0_9FUNG</name>
<dbReference type="PROSITE" id="PS50280">
    <property type="entry name" value="SET"/>
    <property type="match status" value="1"/>
</dbReference>
<dbReference type="InterPro" id="IPR046341">
    <property type="entry name" value="SET_dom_sf"/>
</dbReference>
<comment type="caution">
    <text evidence="3">The sequence shown here is derived from an EMBL/GenBank/DDBJ whole genome shotgun (WGS) entry which is preliminary data.</text>
</comment>
<protein>
    <recommendedName>
        <fullName evidence="2">SET domain-containing protein</fullName>
    </recommendedName>
</protein>
<dbReference type="InterPro" id="IPR001214">
    <property type="entry name" value="SET_dom"/>
</dbReference>
<reference evidence="3 4" key="1">
    <citation type="journal article" date="2019" name="Sci. Rep.">
        <title>Comparative genomics of chytrid fungi reveal insights into the obligate biotrophic and pathogenic lifestyle of Synchytrium endobioticum.</title>
        <authorList>
            <person name="van de Vossenberg B.T.L.H."/>
            <person name="Warris S."/>
            <person name="Nguyen H.D.T."/>
            <person name="van Gent-Pelzer M.P.E."/>
            <person name="Joly D.L."/>
            <person name="van de Geest H.C."/>
            <person name="Bonants P.J.M."/>
            <person name="Smith D.S."/>
            <person name="Levesque C.A."/>
            <person name="van der Lee T.A.J."/>
        </authorList>
    </citation>
    <scope>NUCLEOTIDE SEQUENCE [LARGE SCALE GENOMIC DNA]</scope>
    <source>
        <strain evidence="3 4">MB42</strain>
    </source>
</reference>